<dbReference type="PRINTS" id="PR01171">
    <property type="entry name" value="BCTLIPOCALIN"/>
</dbReference>
<gene>
    <name evidence="12" type="ORF">GSLYS_00017666001</name>
</gene>
<dbReference type="GO" id="GO:0000302">
    <property type="term" value="P:response to reactive oxygen species"/>
    <property type="evidence" value="ECO:0007669"/>
    <property type="project" value="TreeGrafter"/>
</dbReference>
<protein>
    <recommendedName>
        <fullName evidence="3">Apolipoprotein D</fullName>
    </recommendedName>
</protein>
<evidence type="ECO:0000256" key="5">
    <source>
        <dbReference type="ARBA" id="ARBA00022525"/>
    </source>
</evidence>
<evidence type="ECO:0000256" key="9">
    <source>
        <dbReference type="ARBA" id="ARBA00023180"/>
    </source>
</evidence>
<accession>A0AAV2IBA8</accession>
<name>A0AAV2IBA8_LYMST</name>
<evidence type="ECO:0000256" key="7">
    <source>
        <dbReference type="ARBA" id="ARBA00023121"/>
    </source>
</evidence>
<dbReference type="SUPFAM" id="SSF50814">
    <property type="entry name" value="Lipocalins"/>
    <property type="match status" value="1"/>
</dbReference>
<comment type="caution">
    <text evidence="12">The sequence shown here is derived from an EMBL/GenBank/DDBJ whole genome shotgun (WGS) entry which is preliminary data.</text>
</comment>
<dbReference type="Proteomes" id="UP001497497">
    <property type="component" value="Unassembled WGS sequence"/>
</dbReference>
<reference evidence="12 13" key="1">
    <citation type="submission" date="2024-04" db="EMBL/GenBank/DDBJ databases">
        <authorList>
            <consortium name="Genoscope - CEA"/>
            <person name="William W."/>
        </authorList>
    </citation>
    <scope>NUCLEOTIDE SEQUENCE [LARGE SCALE GENOMIC DNA]</scope>
</reference>
<feature type="domain" description="Lipocalin/cytosolic fatty-acid binding" evidence="11">
    <location>
        <begin position="38"/>
        <end position="195"/>
    </location>
</feature>
<evidence type="ECO:0000256" key="1">
    <source>
        <dbReference type="ARBA" id="ARBA00004613"/>
    </source>
</evidence>
<dbReference type="AlphaFoldDB" id="A0AAV2IBA8"/>
<evidence type="ECO:0000259" key="11">
    <source>
        <dbReference type="Pfam" id="PF08212"/>
    </source>
</evidence>
<dbReference type="Gene3D" id="2.40.128.20">
    <property type="match status" value="1"/>
</dbReference>
<keyword evidence="13" id="KW-1185">Reference proteome</keyword>
<keyword evidence="5" id="KW-0964">Secreted</keyword>
<evidence type="ECO:0000256" key="2">
    <source>
        <dbReference type="ARBA" id="ARBA00006889"/>
    </source>
</evidence>
<evidence type="ECO:0000256" key="3">
    <source>
        <dbReference type="ARBA" id="ARBA00019890"/>
    </source>
</evidence>
<feature type="signal peptide" evidence="10">
    <location>
        <begin position="1"/>
        <end position="20"/>
    </location>
</feature>
<dbReference type="GO" id="GO:0005737">
    <property type="term" value="C:cytoplasm"/>
    <property type="evidence" value="ECO:0007669"/>
    <property type="project" value="TreeGrafter"/>
</dbReference>
<dbReference type="PIRSF" id="PIRSF036893">
    <property type="entry name" value="Lipocalin_ApoD"/>
    <property type="match status" value="1"/>
</dbReference>
<feature type="chain" id="PRO_5043115371" description="Apolipoprotein D" evidence="10">
    <location>
        <begin position="21"/>
        <end position="201"/>
    </location>
</feature>
<evidence type="ECO:0000256" key="4">
    <source>
        <dbReference type="ARBA" id="ARBA00022448"/>
    </source>
</evidence>
<evidence type="ECO:0000313" key="13">
    <source>
        <dbReference type="Proteomes" id="UP001497497"/>
    </source>
</evidence>
<comment type="similarity">
    <text evidence="2 10">Belongs to the calycin superfamily. Lipocalin family.</text>
</comment>
<evidence type="ECO:0000256" key="6">
    <source>
        <dbReference type="ARBA" id="ARBA00022729"/>
    </source>
</evidence>
<evidence type="ECO:0000256" key="10">
    <source>
        <dbReference type="PIRNR" id="PIRNR036893"/>
    </source>
</evidence>
<keyword evidence="4" id="KW-0813">Transport</keyword>
<dbReference type="PANTHER" id="PTHR10612:SF34">
    <property type="entry name" value="APOLIPOPROTEIN D"/>
    <property type="match status" value="1"/>
</dbReference>
<keyword evidence="8" id="KW-1015">Disulfide bond</keyword>
<keyword evidence="6 10" id="KW-0732">Signal</keyword>
<dbReference type="PANTHER" id="PTHR10612">
    <property type="entry name" value="APOLIPOPROTEIN D"/>
    <property type="match status" value="1"/>
</dbReference>
<proteinExistence type="inferred from homology"/>
<evidence type="ECO:0000313" key="12">
    <source>
        <dbReference type="EMBL" id="CAL1544153.1"/>
    </source>
</evidence>
<keyword evidence="7" id="KW-0446">Lipid-binding</keyword>
<sequence>MMTMTTSIFVLATLAASANAFLVMSLGKCPDIPIKEDLDLNQYLGKWYSYENFDAPFQFGLSCITANYSIRPDGNIKVLNGGVKKLKIFGRTVMRTPTNIEGEARIVNSDRPAGLAVKFPGQPDMGDNNKANYNIISTDYRTYSLVYSCSQPTLLPVKVEFVWILTRERGVRPDNINALKTNLRVYGVKTENFKPVDNTEC</sequence>
<keyword evidence="9" id="KW-0325">Glycoprotein</keyword>
<dbReference type="InterPro" id="IPR022271">
    <property type="entry name" value="Lipocalin_ApoD"/>
</dbReference>
<dbReference type="Pfam" id="PF08212">
    <property type="entry name" value="Lipocalin_2"/>
    <property type="match status" value="1"/>
</dbReference>
<dbReference type="GO" id="GO:0005576">
    <property type="term" value="C:extracellular region"/>
    <property type="evidence" value="ECO:0007669"/>
    <property type="project" value="UniProtKB-SubCell"/>
</dbReference>
<dbReference type="InterPro" id="IPR000566">
    <property type="entry name" value="Lipocln_cytosolic_FA-bd_dom"/>
</dbReference>
<dbReference type="GO" id="GO:0008289">
    <property type="term" value="F:lipid binding"/>
    <property type="evidence" value="ECO:0007669"/>
    <property type="project" value="UniProtKB-KW"/>
</dbReference>
<dbReference type="GO" id="GO:0006629">
    <property type="term" value="P:lipid metabolic process"/>
    <property type="evidence" value="ECO:0007669"/>
    <property type="project" value="TreeGrafter"/>
</dbReference>
<dbReference type="InterPro" id="IPR012674">
    <property type="entry name" value="Calycin"/>
</dbReference>
<organism evidence="12 13">
    <name type="scientific">Lymnaea stagnalis</name>
    <name type="common">Great pond snail</name>
    <name type="synonym">Helix stagnalis</name>
    <dbReference type="NCBI Taxonomy" id="6523"/>
    <lineage>
        <taxon>Eukaryota</taxon>
        <taxon>Metazoa</taxon>
        <taxon>Spiralia</taxon>
        <taxon>Lophotrochozoa</taxon>
        <taxon>Mollusca</taxon>
        <taxon>Gastropoda</taxon>
        <taxon>Heterobranchia</taxon>
        <taxon>Euthyneura</taxon>
        <taxon>Panpulmonata</taxon>
        <taxon>Hygrophila</taxon>
        <taxon>Lymnaeoidea</taxon>
        <taxon>Lymnaeidae</taxon>
        <taxon>Lymnaea</taxon>
    </lineage>
</organism>
<dbReference type="FunFam" id="2.40.128.20:FF:000003">
    <property type="entry name" value="Apolipoprotein D"/>
    <property type="match status" value="1"/>
</dbReference>
<dbReference type="EMBL" id="CAXITT010000600">
    <property type="protein sequence ID" value="CAL1544153.1"/>
    <property type="molecule type" value="Genomic_DNA"/>
</dbReference>
<comment type="subcellular location">
    <subcellularLocation>
        <location evidence="1">Secreted</location>
    </subcellularLocation>
</comment>
<dbReference type="InterPro" id="IPR002446">
    <property type="entry name" value="Lipocalin_bac"/>
</dbReference>
<evidence type="ECO:0000256" key="8">
    <source>
        <dbReference type="ARBA" id="ARBA00023157"/>
    </source>
</evidence>